<evidence type="ECO:0000313" key="1">
    <source>
        <dbReference type="EMBL" id="OAD55160.1"/>
    </source>
</evidence>
<name>A0A310S9B2_9HYME</name>
<protein>
    <submittedName>
        <fullName evidence="1">Uncharacterized protein</fullName>
    </submittedName>
</protein>
<dbReference type="AlphaFoldDB" id="A0A310S9B2"/>
<dbReference type="Proteomes" id="UP000250275">
    <property type="component" value="Unassembled WGS sequence"/>
</dbReference>
<keyword evidence="2" id="KW-1185">Reference proteome</keyword>
<dbReference type="EMBL" id="KQ763209">
    <property type="protein sequence ID" value="OAD55160.1"/>
    <property type="molecule type" value="Genomic_DNA"/>
</dbReference>
<accession>A0A310S9B2</accession>
<proteinExistence type="predicted"/>
<gene>
    <name evidence="1" type="ORF">WN48_05486</name>
</gene>
<reference evidence="1 2" key="1">
    <citation type="submission" date="2015-07" db="EMBL/GenBank/DDBJ databases">
        <title>The genome of Eufriesea mexicana.</title>
        <authorList>
            <person name="Pan H."/>
            <person name="Kapheim K."/>
        </authorList>
    </citation>
    <scope>NUCLEOTIDE SEQUENCE [LARGE SCALE GENOMIC DNA]</scope>
    <source>
        <strain evidence="1">0111107269</strain>
        <tissue evidence="1">Whole body</tissue>
    </source>
</reference>
<sequence>MFVGFSPDNIICNEKFCCRDFNLLSFIEKATEDEEESVKKNQMKSIVVRANQLIII</sequence>
<evidence type="ECO:0000313" key="2">
    <source>
        <dbReference type="Proteomes" id="UP000250275"/>
    </source>
</evidence>
<organism evidence="1 2">
    <name type="scientific">Eufriesea mexicana</name>
    <dbReference type="NCBI Taxonomy" id="516756"/>
    <lineage>
        <taxon>Eukaryota</taxon>
        <taxon>Metazoa</taxon>
        <taxon>Ecdysozoa</taxon>
        <taxon>Arthropoda</taxon>
        <taxon>Hexapoda</taxon>
        <taxon>Insecta</taxon>
        <taxon>Pterygota</taxon>
        <taxon>Neoptera</taxon>
        <taxon>Endopterygota</taxon>
        <taxon>Hymenoptera</taxon>
        <taxon>Apocrita</taxon>
        <taxon>Aculeata</taxon>
        <taxon>Apoidea</taxon>
        <taxon>Anthophila</taxon>
        <taxon>Apidae</taxon>
        <taxon>Eufriesea</taxon>
    </lineage>
</organism>